<feature type="chain" id="PRO_5043052580" evidence="1">
    <location>
        <begin position="23"/>
        <end position="98"/>
    </location>
</feature>
<evidence type="ECO:0000313" key="3">
    <source>
        <dbReference type="Proteomes" id="UP000027121"/>
    </source>
</evidence>
<gene>
    <name evidence="2" type="ORF">BV82_3659</name>
</gene>
<dbReference type="KEGG" id="pdw:BV82_3659"/>
<proteinExistence type="predicted"/>
<reference evidence="2 3" key="2">
    <citation type="journal article" date="2016" name="Front. Microbiol.">
        <title>When Genome-Based Approach Meets the 'Old but Good': Revealing Genes Involved in the Antibacterial Activity of Pseudomonas sp. P482 against Soft Rot Pathogens.</title>
        <authorList>
            <person name="Krzyzanowska D.M."/>
            <person name="Ossowicki A."/>
            <person name="Rajewska M."/>
            <person name="Maciag T."/>
            <person name="Jablonska M."/>
            <person name="Obuchowski M."/>
            <person name="Heeb S."/>
            <person name="Jafra S."/>
        </authorList>
    </citation>
    <scope>NUCLEOTIDE SEQUENCE [LARGE SCALE GENOMIC DNA]</scope>
    <source>
        <strain evidence="2 3">P482</strain>
    </source>
</reference>
<name>A0AAP0SHB6_9PSED</name>
<keyword evidence="3" id="KW-1185">Reference proteome</keyword>
<keyword evidence="2" id="KW-0449">Lipoprotein</keyword>
<dbReference type="EMBL" id="CP071706">
    <property type="protein sequence ID" value="KDN98494.2"/>
    <property type="molecule type" value="Genomic_DNA"/>
</dbReference>
<sequence>MLRNGTIRIFTFLLLASTLTLASCGTFLARGISGYNNHDYYKGTQTNVELLTSHNQTGYDAYATVLCWVTVVCPVVAIVTLPVDMAVDTVLLPHDAMN</sequence>
<reference evidence="2 3" key="1">
    <citation type="journal article" date="2014" name="Genome Announc.">
        <title>Genome Sequence of Pseudomonas sp. Strain P482, a Tomato Rhizosphere Isolate with Broad-Spectrum Antimicrobial Activity.</title>
        <authorList>
            <person name="Krzyzanowska D.M."/>
            <person name="Ossowicki A."/>
            <person name="Jafra S."/>
        </authorList>
    </citation>
    <scope>NUCLEOTIDE SEQUENCE [LARGE SCALE GENOMIC DNA]</scope>
    <source>
        <strain evidence="2 3">P482</strain>
    </source>
</reference>
<evidence type="ECO:0000313" key="2">
    <source>
        <dbReference type="EMBL" id="KDN98494.2"/>
    </source>
</evidence>
<dbReference type="Proteomes" id="UP000027121">
    <property type="component" value="Chromosome"/>
</dbReference>
<protein>
    <submittedName>
        <fullName evidence="2">YceK/YidQ family lipoprotein</fullName>
    </submittedName>
</protein>
<dbReference type="PROSITE" id="PS51257">
    <property type="entry name" value="PROKAR_LIPOPROTEIN"/>
    <property type="match status" value="1"/>
</dbReference>
<evidence type="ECO:0000256" key="1">
    <source>
        <dbReference type="SAM" id="SignalP"/>
    </source>
</evidence>
<feature type="signal peptide" evidence="1">
    <location>
        <begin position="1"/>
        <end position="22"/>
    </location>
</feature>
<keyword evidence="1" id="KW-0732">Signal</keyword>
<dbReference type="AlphaFoldDB" id="A0AAP0SHB6"/>
<organism evidence="2 3">
    <name type="scientific">Pseudomonas donghuensis</name>
    <dbReference type="NCBI Taxonomy" id="1163398"/>
    <lineage>
        <taxon>Bacteria</taxon>
        <taxon>Pseudomonadati</taxon>
        <taxon>Pseudomonadota</taxon>
        <taxon>Gammaproteobacteria</taxon>
        <taxon>Pseudomonadales</taxon>
        <taxon>Pseudomonadaceae</taxon>
        <taxon>Pseudomonas</taxon>
    </lineage>
</organism>
<accession>A0AAP0SHB6</accession>